<dbReference type="Pfam" id="PF00512">
    <property type="entry name" value="HisKA"/>
    <property type="match status" value="1"/>
</dbReference>
<dbReference type="Pfam" id="PF02518">
    <property type="entry name" value="HATPase_c"/>
    <property type="match status" value="1"/>
</dbReference>
<keyword evidence="4" id="KW-0597">Phosphoprotein</keyword>
<evidence type="ECO:0000256" key="8">
    <source>
        <dbReference type="ARBA" id="ARBA00022777"/>
    </source>
</evidence>
<dbReference type="SUPFAM" id="SSF47384">
    <property type="entry name" value="Homodimeric domain of signal transducing histidine kinase"/>
    <property type="match status" value="1"/>
</dbReference>
<dbReference type="GO" id="GO:0000155">
    <property type="term" value="F:phosphorelay sensor kinase activity"/>
    <property type="evidence" value="ECO:0007669"/>
    <property type="project" value="InterPro"/>
</dbReference>
<dbReference type="InterPro" id="IPR050428">
    <property type="entry name" value="TCS_sensor_his_kinase"/>
</dbReference>
<evidence type="ECO:0000259" key="15">
    <source>
        <dbReference type="PROSITE" id="PS50109"/>
    </source>
</evidence>
<dbReference type="CDD" id="cd00082">
    <property type="entry name" value="HisKA"/>
    <property type="match status" value="1"/>
</dbReference>
<accession>A0A934PZW3</accession>
<evidence type="ECO:0000256" key="2">
    <source>
        <dbReference type="ARBA" id="ARBA00004141"/>
    </source>
</evidence>
<evidence type="ECO:0000256" key="7">
    <source>
        <dbReference type="ARBA" id="ARBA00022741"/>
    </source>
</evidence>
<gene>
    <name evidence="16" type="ORF">I8E28_04785</name>
</gene>
<comment type="subcellular location">
    <subcellularLocation>
        <location evidence="2">Membrane</location>
        <topology evidence="2">Multi-pass membrane protein</topology>
    </subcellularLocation>
</comment>
<protein>
    <recommendedName>
        <fullName evidence="3">histidine kinase</fullName>
        <ecNumber evidence="3">2.7.13.3</ecNumber>
    </recommendedName>
</protein>
<keyword evidence="10 14" id="KW-1133">Transmembrane helix</keyword>
<dbReference type="EMBL" id="JAEDAO010000001">
    <property type="protein sequence ID" value="MBK0391896.1"/>
    <property type="molecule type" value="Genomic_DNA"/>
</dbReference>
<keyword evidence="17" id="KW-1185">Reference proteome</keyword>
<name>A0A934PZW3_9BURK</name>
<feature type="domain" description="Histidine kinase" evidence="15">
    <location>
        <begin position="214"/>
        <end position="426"/>
    </location>
</feature>
<evidence type="ECO:0000256" key="11">
    <source>
        <dbReference type="ARBA" id="ARBA00023012"/>
    </source>
</evidence>
<sequence length="455" mass="49770">MKAATSLRRQLLWFVLAAIALVSVLQAGTAYRSALAQADALFDEHLREIARSIHEGAPPRSLDLQVQIWTPDGIEVFRSTGPAMPSQALLGFSDVTISGTHWRVYAVQTPEHTVQVAQNRDVREARARALAWRAILPIALLTPLLMAAVWWLITSALAPVERMRRQVATRPADDLSALSEAGLPQEVQPLVHELNLLFGRVRLAFDAQRHFVADAAHELRSPLAALKLQAQALRRAGDDAQREAALQRLEGGIERGIRLVSQMLVLARVEGTGADATTDLPLQQLARDVVTELLPQATSRRIDLGLVTDQDVRVRGERDALHILLRNLLENAVKYTPEGGRVDLSLHQDAGSVRVVVEDSGPGIPVEERGRVFDRFHRGDDTTAPGSGLGLAIVRTIAQRHGGTVALGQSERLRGLRVEVRFSLHPSSSPRRRGPTASVGNRNEEGSDGFPPSRE</sequence>
<dbReference type="PROSITE" id="PS50109">
    <property type="entry name" value="HIS_KIN"/>
    <property type="match status" value="1"/>
</dbReference>
<reference evidence="16" key="1">
    <citation type="submission" date="2020-12" db="EMBL/GenBank/DDBJ databases">
        <title>Ramlibacter sp. nov., isolated from a freshwater alga, Cryptomonas.</title>
        <authorList>
            <person name="Kim H.M."/>
            <person name="Jeon C.O."/>
        </authorList>
    </citation>
    <scope>NUCLEOTIDE SEQUENCE</scope>
    <source>
        <strain evidence="16">CrO1</strain>
    </source>
</reference>
<dbReference type="GO" id="GO:0005886">
    <property type="term" value="C:plasma membrane"/>
    <property type="evidence" value="ECO:0007669"/>
    <property type="project" value="TreeGrafter"/>
</dbReference>
<dbReference type="Proteomes" id="UP000617041">
    <property type="component" value="Unassembled WGS sequence"/>
</dbReference>
<evidence type="ECO:0000256" key="3">
    <source>
        <dbReference type="ARBA" id="ARBA00012438"/>
    </source>
</evidence>
<evidence type="ECO:0000256" key="5">
    <source>
        <dbReference type="ARBA" id="ARBA00022679"/>
    </source>
</evidence>
<evidence type="ECO:0000313" key="17">
    <source>
        <dbReference type="Proteomes" id="UP000617041"/>
    </source>
</evidence>
<dbReference type="GO" id="GO:0005524">
    <property type="term" value="F:ATP binding"/>
    <property type="evidence" value="ECO:0007669"/>
    <property type="project" value="UniProtKB-KW"/>
</dbReference>
<keyword evidence="7" id="KW-0547">Nucleotide-binding</keyword>
<evidence type="ECO:0000256" key="12">
    <source>
        <dbReference type="ARBA" id="ARBA00023136"/>
    </source>
</evidence>
<dbReference type="InterPro" id="IPR003594">
    <property type="entry name" value="HATPase_dom"/>
</dbReference>
<dbReference type="CDD" id="cd00075">
    <property type="entry name" value="HATPase"/>
    <property type="match status" value="1"/>
</dbReference>
<feature type="transmembrane region" description="Helical" evidence="14">
    <location>
        <begin position="130"/>
        <end position="153"/>
    </location>
</feature>
<evidence type="ECO:0000256" key="13">
    <source>
        <dbReference type="SAM" id="MobiDB-lite"/>
    </source>
</evidence>
<dbReference type="SUPFAM" id="SSF55874">
    <property type="entry name" value="ATPase domain of HSP90 chaperone/DNA topoisomerase II/histidine kinase"/>
    <property type="match status" value="1"/>
</dbReference>
<evidence type="ECO:0000256" key="1">
    <source>
        <dbReference type="ARBA" id="ARBA00000085"/>
    </source>
</evidence>
<dbReference type="SMART" id="SM00387">
    <property type="entry name" value="HATPase_c"/>
    <property type="match status" value="1"/>
</dbReference>
<keyword evidence="8 16" id="KW-0418">Kinase</keyword>
<proteinExistence type="predicted"/>
<evidence type="ECO:0000256" key="14">
    <source>
        <dbReference type="SAM" id="Phobius"/>
    </source>
</evidence>
<evidence type="ECO:0000313" key="16">
    <source>
        <dbReference type="EMBL" id="MBK0391896.1"/>
    </source>
</evidence>
<dbReference type="PRINTS" id="PR00344">
    <property type="entry name" value="BCTRLSENSOR"/>
</dbReference>
<organism evidence="16 17">
    <name type="scientific">Ramlibacter algicola</name>
    <dbReference type="NCBI Taxonomy" id="2795217"/>
    <lineage>
        <taxon>Bacteria</taxon>
        <taxon>Pseudomonadati</taxon>
        <taxon>Pseudomonadota</taxon>
        <taxon>Betaproteobacteria</taxon>
        <taxon>Burkholderiales</taxon>
        <taxon>Comamonadaceae</taxon>
        <taxon>Ramlibacter</taxon>
    </lineage>
</organism>
<dbReference type="PANTHER" id="PTHR45436:SF14">
    <property type="entry name" value="SENSOR PROTEIN QSEC"/>
    <property type="match status" value="1"/>
</dbReference>
<comment type="catalytic activity">
    <reaction evidence="1">
        <text>ATP + protein L-histidine = ADP + protein N-phospho-L-histidine.</text>
        <dbReference type="EC" id="2.7.13.3"/>
    </reaction>
</comment>
<keyword evidence="5" id="KW-0808">Transferase</keyword>
<evidence type="ECO:0000256" key="10">
    <source>
        <dbReference type="ARBA" id="ARBA00022989"/>
    </source>
</evidence>
<dbReference type="Gene3D" id="1.10.287.130">
    <property type="match status" value="1"/>
</dbReference>
<evidence type="ECO:0000256" key="4">
    <source>
        <dbReference type="ARBA" id="ARBA00022553"/>
    </source>
</evidence>
<dbReference type="EC" id="2.7.13.3" evidence="3"/>
<comment type="caution">
    <text evidence="16">The sequence shown here is derived from an EMBL/GenBank/DDBJ whole genome shotgun (WGS) entry which is preliminary data.</text>
</comment>
<dbReference type="SMART" id="SM00388">
    <property type="entry name" value="HisKA"/>
    <property type="match status" value="1"/>
</dbReference>
<dbReference type="PANTHER" id="PTHR45436">
    <property type="entry name" value="SENSOR HISTIDINE KINASE YKOH"/>
    <property type="match status" value="1"/>
</dbReference>
<dbReference type="InterPro" id="IPR036890">
    <property type="entry name" value="HATPase_C_sf"/>
</dbReference>
<keyword evidence="9" id="KW-0067">ATP-binding</keyword>
<dbReference type="InterPro" id="IPR003661">
    <property type="entry name" value="HisK_dim/P_dom"/>
</dbReference>
<evidence type="ECO:0000256" key="6">
    <source>
        <dbReference type="ARBA" id="ARBA00022692"/>
    </source>
</evidence>
<keyword evidence="6 14" id="KW-0812">Transmembrane</keyword>
<keyword evidence="11" id="KW-0902">Two-component regulatory system</keyword>
<dbReference type="InterPro" id="IPR036097">
    <property type="entry name" value="HisK_dim/P_sf"/>
</dbReference>
<dbReference type="InterPro" id="IPR005467">
    <property type="entry name" value="His_kinase_dom"/>
</dbReference>
<dbReference type="RefSeq" id="WP_200786820.1">
    <property type="nucleotide sequence ID" value="NZ_JAEDAO010000001.1"/>
</dbReference>
<dbReference type="Gene3D" id="3.30.565.10">
    <property type="entry name" value="Histidine kinase-like ATPase, C-terminal domain"/>
    <property type="match status" value="1"/>
</dbReference>
<dbReference type="InterPro" id="IPR004358">
    <property type="entry name" value="Sig_transdc_His_kin-like_C"/>
</dbReference>
<dbReference type="AlphaFoldDB" id="A0A934PZW3"/>
<keyword evidence="12 14" id="KW-0472">Membrane</keyword>
<feature type="region of interest" description="Disordered" evidence="13">
    <location>
        <begin position="424"/>
        <end position="455"/>
    </location>
</feature>
<evidence type="ECO:0000256" key="9">
    <source>
        <dbReference type="ARBA" id="ARBA00022840"/>
    </source>
</evidence>